<reference evidence="1 2" key="1">
    <citation type="submission" date="2016-10" db="EMBL/GenBank/DDBJ databases">
        <authorList>
            <person name="de Groot N.N."/>
        </authorList>
    </citation>
    <scope>NUCLEOTIDE SEQUENCE [LARGE SCALE GENOMIC DNA]</scope>
    <source>
        <strain evidence="1">MBHS1</strain>
    </source>
</reference>
<proteinExistence type="predicted"/>
<evidence type="ECO:0008006" key="3">
    <source>
        <dbReference type="Google" id="ProtNLM"/>
    </source>
</evidence>
<sequence length="81" mass="9244">MHLMLYNLPGNTNAQELQSFLTSYCAVTSIKLIGDDKQTDTVIGFVDTHESPACLQVIADRLQHKMWKGQHLFAYIPLFFQ</sequence>
<evidence type="ECO:0000313" key="2">
    <source>
        <dbReference type="Proteomes" id="UP000236724"/>
    </source>
</evidence>
<gene>
    <name evidence="1" type="ORF">MBHS_03242</name>
</gene>
<dbReference type="Gene3D" id="3.30.70.330">
    <property type="match status" value="1"/>
</dbReference>
<protein>
    <recommendedName>
        <fullName evidence="3">RNA recognition motif. (A.k.a. RRM, RBD, or RNP domain)</fullName>
    </recommendedName>
</protein>
<dbReference type="Proteomes" id="UP000236724">
    <property type="component" value="Unassembled WGS sequence"/>
</dbReference>
<dbReference type="SUPFAM" id="SSF54928">
    <property type="entry name" value="RNA-binding domain, RBD"/>
    <property type="match status" value="1"/>
</dbReference>
<keyword evidence="2" id="KW-1185">Reference proteome</keyword>
<evidence type="ECO:0000313" key="1">
    <source>
        <dbReference type="EMBL" id="SEH07367.1"/>
    </source>
</evidence>
<dbReference type="EMBL" id="FMSV02000529">
    <property type="protein sequence ID" value="SEH07367.1"/>
    <property type="molecule type" value="Genomic_DNA"/>
</dbReference>
<dbReference type="CDD" id="cd00590">
    <property type="entry name" value="RRM_SF"/>
    <property type="match status" value="1"/>
</dbReference>
<organism evidence="1 2">
    <name type="scientific">Candidatus Venteria ishoeyi</name>
    <dbReference type="NCBI Taxonomy" id="1899563"/>
    <lineage>
        <taxon>Bacteria</taxon>
        <taxon>Pseudomonadati</taxon>
        <taxon>Pseudomonadota</taxon>
        <taxon>Gammaproteobacteria</taxon>
        <taxon>Thiotrichales</taxon>
        <taxon>Thiotrichaceae</taxon>
        <taxon>Venteria</taxon>
    </lineage>
</organism>
<dbReference type="RefSeq" id="WP_103921028.1">
    <property type="nucleotide sequence ID" value="NZ_FMSV02000529.1"/>
</dbReference>
<dbReference type="InterPro" id="IPR012677">
    <property type="entry name" value="Nucleotide-bd_a/b_plait_sf"/>
</dbReference>
<dbReference type="GO" id="GO:0003676">
    <property type="term" value="F:nucleic acid binding"/>
    <property type="evidence" value="ECO:0007669"/>
    <property type="project" value="InterPro"/>
</dbReference>
<dbReference type="InterPro" id="IPR035979">
    <property type="entry name" value="RBD_domain_sf"/>
</dbReference>
<name>A0A1H6FBA3_9GAMM</name>
<accession>A0A1H6FBA3</accession>
<dbReference type="AlphaFoldDB" id="A0A1H6FBA3"/>